<dbReference type="Pfam" id="PF26084">
    <property type="entry name" value="PWI_Topors"/>
    <property type="match status" value="1"/>
</dbReference>
<dbReference type="EMBL" id="JAANIA010002515">
    <property type="protein sequence ID" value="KAG5313761.1"/>
    <property type="molecule type" value="Genomic_DNA"/>
</dbReference>
<organism evidence="20 21">
    <name type="scientific">Pseudoatta argentina</name>
    <dbReference type="NCBI Taxonomy" id="621737"/>
    <lineage>
        <taxon>Eukaryota</taxon>
        <taxon>Metazoa</taxon>
        <taxon>Ecdysozoa</taxon>
        <taxon>Arthropoda</taxon>
        <taxon>Hexapoda</taxon>
        <taxon>Insecta</taxon>
        <taxon>Pterygota</taxon>
        <taxon>Neoptera</taxon>
        <taxon>Endopterygota</taxon>
        <taxon>Hymenoptera</taxon>
        <taxon>Apocrita</taxon>
        <taxon>Aculeata</taxon>
        <taxon>Formicoidea</taxon>
        <taxon>Formicidae</taxon>
        <taxon>Myrmicinae</taxon>
        <taxon>Pseudoatta</taxon>
    </lineage>
</organism>
<evidence type="ECO:0000256" key="4">
    <source>
        <dbReference type="ARBA" id="ARBA00022723"/>
    </source>
</evidence>
<evidence type="ECO:0000256" key="15">
    <source>
        <dbReference type="PROSITE-ProRule" id="PRU00175"/>
    </source>
</evidence>
<dbReference type="InterPro" id="IPR001331">
    <property type="entry name" value="GDS_CDC24_CS"/>
</dbReference>
<feature type="region of interest" description="Disordered" evidence="16">
    <location>
        <begin position="597"/>
        <end position="618"/>
    </location>
</feature>
<dbReference type="PANTHER" id="PTHR46077:SF1">
    <property type="entry name" value="TOP1 BINDING ARGININE_SERINE RICH PROTEIN, E3 UBIQUITIN LIGASE"/>
    <property type="match status" value="1"/>
</dbReference>
<dbReference type="GO" id="GO:0005085">
    <property type="term" value="F:guanyl-nucleotide exchange factor activity"/>
    <property type="evidence" value="ECO:0007669"/>
    <property type="project" value="InterPro"/>
</dbReference>
<feature type="compositionally biased region" description="Polar residues" evidence="16">
    <location>
        <begin position="1033"/>
        <end position="1047"/>
    </location>
</feature>
<dbReference type="SUPFAM" id="SSF57850">
    <property type="entry name" value="RING/U-box"/>
    <property type="match status" value="1"/>
</dbReference>
<evidence type="ECO:0000259" key="17">
    <source>
        <dbReference type="PROSITE" id="PS50003"/>
    </source>
</evidence>
<dbReference type="PROSITE" id="PS00518">
    <property type="entry name" value="ZF_RING_1"/>
    <property type="match status" value="1"/>
</dbReference>
<dbReference type="InterPro" id="IPR011993">
    <property type="entry name" value="PH-like_dom_sf"/>
</dbReference>
<feature type="domain" description="PH" evidence="17">
    <location>
        <begin position="203"/>
        <end position="295"/>
    </location>
</feature>
<feature type="compositionally biased region" description="Low complexity" evidence="16">
    <location>
        <begin position="954"/>
        <end position="964"/>
    </location>
</feature>
<evidence type="ECO:0000259" key="18">
    <source>
        <dbReference type="PROSITE" id="PS50010"/>
    </source>
</evidence>
<feature type="non-terminal residue" evidence="20">
    <location>
        <position position="1"/>
    </location>
</feature>
<keyword evidence="4" id="KW-0479">Metal-binding</keyword>
<sequence>MYSPLSPQASLSSELRQIINERNMLSMRSRMKVLHALNEDNEKCAEEKEKILRSQAIQEILTTEIFWYKYLFKNTYVCIFSLIILISKNIFIKMHPTNEENDSVFKKFICDQETRSEVGRKLSSLLITPVQRVPRYQLLVKQVLQHTPYRHREYRHLQACLVEIEKSAKHINTLIAQNEETQKLLNLQKCIVTSINLVKPGRMLIKQGPLMRVSRRGNSTYRRYFVLLNDTLLYCKGEPETSLNISCVLPLNKCSLTCVLSKKLFRITCLHETFLLYSENADSAEWIQSIQNAIKKYTECRQTLRKESSSRKPLRHKNINEFSSDGIPKKSIKRKRCIKDEQVSLDTSNIIYFKKDNEMDEDTQSNNICLPLTTKRFKQNEYSKPGHTSPQVKNTKLKLCKNRNTQSISTRRCLKKSSHNNYEFLDSSNNDTWNKFITMEGPLEIKNSSAGVEEPIKSEVLVQNSDNNERSDAASPPPNCSICLGKLVNTSFTDSCLHQFCFTCLLQWSKIKTECPLCKQTFKSIIHNVRSEEDYDQYHVPRELASQIPQPQVTATLDVNFDVDWESAPRRFVYRTTMTGSRRHGVLLNPEQVTRREQLPSMAPQVPREERRRRRANPTDYRRTVYRHGIWATSLPDIFGRFRECSADYYRRQPQELDRLIPWLNRELQVLLNNEPTHVAYVLSIIMEALTQYDIRSPEFRNIVRPFFAIHTDHFAHELLNFAQTNFDLVGYDQSVTYLPRGLSNEYATRIESPTSSSSSSSSSSLVFDNSDVRILAEAIDLRINAEMPNTLLHPISMPGPSAAGQMFRRVETSNTVPELLIVSSSSSESDGDCEIIGYVKPRHERTPEIIELLSSDTEHVCVSHTLNGNMQSTTRRTHLENTSLPSTSYVKEAKGSSSSSYSVSSTDVLSDSDSNPTPSRRNRSKKSGKKAQKYKRSDGTGSRNKSSKKKRISSSSDSSSSESLLKKCNEKRLRKPRYRVQAKGTGRIKLIKREESYSDEDSSSSDSSSTETDNKMKTKKCYREYKSKRDCSSSVTNDHTVKSGKTTRNKEKTFNLEKLKSKNKDPKCCENRQSRSRSNSISSNASERDKRSNHKHRECRNTNEFGSQDDSASINKDMSRSEYKSKSKKKICYSSGSQDDCLRSCSQCSDYSNKSYSHWKKSKRKEKYKDKERYRSSSRIFNLSQSNASTILTMSISSKNDMYPTKHSDRNGSDCKEKHKSRKESKYRKSENEKKSRPKKKKRRLQSSSTSG</sequence>
<evidence type="ECO:0000256" key="8">
    <source>
        <dbReference type="ARBA" id="ARBA00023015"/>
    </source>
</evidence>
<dbReference type="SMART" id="SM00184">
    <property type="entry name" value="RING"/>
    <property type="match status" value="1"/>
</dbReference>
<evidence type="ECO:0000256" key="13">
    <source>
        <dbReference type="ARBA" id="ARBA00079040"/>
    </source>
</evidence>
<keyword evidence="7" id="KW-0862">Zinc</keyword>
<dbReference type="GO" id="GO:0006513">
    <property type="term" value="P:protein monoubiquitination"/>
    <property type="evidence" value="ECO:0007669"/>
    <property type="project" value="TreeGrafter"/>
</dbReference>
<dbReference type="PROSITE" id="PS00741">
    <property type="entry name" value="DH_1"/>
    <property type="match status" value="1"/>
</dbReference>
<feature type="domain" description="RING-type" evidence="19">
    <location>
        <begin position="480"/>
        <end position="519"/>
    </location>
</feature>
<protein>
    <recommendedName>
        <fullName evidence="10">E3 ubiquitin-protein ligase Topors</fullName>
        <ecNumber evidence="2">2.3.2.27</ecNumber>
    </recommendedName>
    <alternativeName>
        <fullName evidence="11">RING-type E3 ubiquitin transferase Topors</fullName>
    </alternativeName>
    <alternativeName>
        <fullName evidence="13">SUMO1-protein E3 ligase Topors</fullName>
    </alternativeName>
    <alternativeName>
        <fullName evidence="12">Topoisomerase I-binding RING finger protein</fullName>
    </alternativeName>
    <alternativeName>
        <fullName evidence="14">Topoisomerase I-binding arginine/serine-rich protein</fullName>
    </alternativeName>
</protein>
<dbReference type="SUPFAM" id="SSF50729">
    <property type="entry name" value="PH domain-like"/>
    <property type="match status" value="1"/>
</dbReference>
<dbReference type="Gene3D" id="2.30.29.30">
    <property type="entry name" value="Pleckstrin-homology domain (PH domain)/Phosphotyrosine-binding domain (PTB)"/>
    <property type="match status" value="1"/>
</dbReference>
<proteinExistence type="predicted"/>
<dbReference type="InterPro" id="IPR058745">
    <property type="entry name" value="PWI_Topors"/>
</dbReference>
<dbReference type="Proteomes" id="UP000668214">
    <property type="component" value="Unassembled WGS sequence"/>
</dbReference>
<keyword evidence="8" id="KW-0805">Transcription regulation</keyword>
<feature type="domain" description="DH" evidence="18">
    <location>
        <begin position="99"/>
        <end position="174"/>
    </location>
</feature>
<dbReference type="InterPro" id="IPR018957">
    <property type="entry name" value="Znf_C3HC4_RING-type"/>
</dbReference>
<evidence type="ECO:0000256" key="3">
    <source>
        <dbReference type="ARBA" id="ARBA00022679"/>
    </source>
</evidence>
<evidence type="ECO:0000313" key="21">
    <source>
        <dbReference type="Proteomes" id="UP000668214"/>
    </source>
</evidence>
<feature type="compositionally biased region" description="Basic residues" evidence="16">
    <location>
        <begin position="921"/>
        <end position="935"/>
    </location>
</feature>
<feature type="compositionally biased region" description="Basic and acidic residues" evidence="16">
    <location>
        <begin position="1013"/>
        <end position="1032"/>
    </location>
</feature>
<dbReference type="PANTHER" id="PTHR46077">
    <property type="entry name" value="E3 UBIQUITIN-PROTEIN LIGASE TOPORS"/>
    <property type="match status" value="1"/>
</dbReference>
<feature type="region of interest" description="Disordered" evidence="16">
    <location>
        <begin position="1197"/>
        <end position="1253"/>
    </location>
</feature>
<dbReference type="GO" id="GO:0061630">
    <property type="term" value="F:ubiquitin protein ligase activity"/>
    <property type="evidence" value="ECO:0007669"/>
    <property type="project" value="UniProtKB-EC"/>
</dbReference>
<evidence type="ECO:0000256" key="6">
    <source>
        <dbReference type="ARBA" id="ARBA00022786"/>
    </source>
</evidence>
<evidence type="ECO:0000256" key="1">
    <source>
        <dbReference type="ARBA" id="ARBA00000900"/>
    </source>
</evidence>
<dbReference type="InterPro" id="IPR013083">
    <property type="entry name" value="Znf_RING/FYVE/PHD"/>
</dbReference>
<feature type="compositionally biased region" description="Polar residues" evidence="16">
    <location>
        <begin position="1103"/>
        <end position="1117"/>
    </location>
</feature>
<evidence type="ECO:0000256" key="14">
    <source>
        <dbReference type="ARBA" id="ARBA00079184"/>
    </source>
</evidence>
<evidence type="ECO:0000256" key="2">
    <source>
        <dbReference type="ARBA" id="ARBA00012483"/>
    </source>
</evidence>
<dbReference type="CDD" id="cd16574">
    <property type="entry name" value="RING-HC_Topors"/>
    <property type="match status" value="1"/>
</dbReference>
<comment type="caution">
    <text evidence="20">The sequence shown here is derived from an EMBL/GenBank/DDBJ whole genome shotgun (WGS) entry which is preliminary data.</text>
</comment>
<dbReference type="InterPro" id="IPR058746">
    <property type="entry name" value="Znf_RING-type_Topors"/>
</dbReference>
<dbReference type="PROSITE" id="PS50089">
    <property type="entry name" value="ZF_RING_2"/>
    <property type="match status" value="1"/>
</dbReference>
<dbReference type="SMART" id="SM00233">
    <property type="entry name" value="PH"/>
    <property type="match status" value="1"/>
</dbReference>
<feature type="region of interest" description="Disordered" evidence="16">
    <location>
        <begin position="867"/>
        <end position="1140"/>
    </location>
</feature>
<dbReference type="InterPro" id="IPR001841">
    <property type="entry name" value="Znf_RING"/>
</dbReference>
<dbReference type="Pfam" id="PF00621">
    <property type="entry name" value="RhoGEF"/>
    <property type="match status" value="1"/>
</dbReference>
<feature type="non-terminal residue" evidence="20">
    <location>
        <position position="1253"/>
    </location>
</feature>
<gene>
    <name evidence="20" type="primary">Topors</name>
    <name evidence="20" type="ORF">G6Z78_0010904</name>
</gene>
<dbReference type="GO" id="GO:0035556">
    <property type="term" value="P:intracellular signal transduction"/>
    <property type="evidence" value="ECO:0007669"/>
    <property type="project" value="InterPro"/>
</dbReference>
<keyword evidence="6" id="KW-0833">Ubl conjugation pathway</keyword>
<keyword evidence="20" id="KW-0436">Ligase</keyword>
<dbReference type="Pfam" id="PF00097">
    <property type="entry name" value="zf-C3HC4"/>
    <property type="match status" value="1"/>
</dbReference>
<feature type="compositionally biased region" description="Polar residues" evidence="16">
    <location>
        <begin position="867"/>
        <end position="890"/>
    </location>
</feature>
<dbReference type="GO" id="GO:0016874">
    <property type="term" value="F:ligase activity"/>
    <property type="evidence" value="ECO:0007669"/>
    <property type="project" value="UniProtKB-KW"/>
</dbReference>
<dbReference type="InterPro" id="IPR017907">
    <property type="entry name" value="Znf_RING_CS"/>
</dbReference>
<dbReference type="GO" id="GO:0000209">
    <property type="term" value="P:protein polyubiquitination"/>
    <property type="evidence" value="ECO:0007669"/>
    <property type="project" value="TreeGrafter"/>
</dbReference>
<dbReference type="Gene3D" id="1.20.900.10">
    <property type="entry name" value="Dbl homology (DH) domain"/>
    <property type="match status" value="1"/>
</dbReference>
<dbReference type="InterPro" id="IPR000219">
    <property type="entry name" value="DH_dom"/>
</dbReference>
<evidence type="ECO:0000256" key="12">
    <source>
        <dbReference type="ARBA" id="ARBA00076940"/>
    </source>
</evidence>
<reference evidence="20" key="1">
    <citation type="submission" date="2020-02" db="EMBL/GenBank/DDBJ databases">
        <title>Relaxed selection underlies rapid genomic changes in the transitions from sociality to social parasitism in ants.</title>
        <authorList>
            <person name="Bi X."/>
        </authorList>
    </citation>
    <scope>NUCLEOTIDE SEQUENCE</scope>
    <source>
        <strain evidence="20">BGI-DK2014c</strain>
        <tissue evidence="20">Whole body</tissue>
    </source>
</reference>
<keyword evidence="21" id="KW-1185">Reference proteome</keyword>
<dbReference type="Gene3D" id="3.30.40.10">
    <property type="entry name" value="Zinc/RING finger domain, C3HC4 (zinc finger)"/>
    <property type="match status" value="1"/>
</dbReference>
<evidence type="ECO:0000313" key="20">
    <source>
        <dbReference type="EMBL" id="KAG5313761.1"/>
    </source>
</evidence>
<evidence type="ECO:0000259" key="19">
    <source>
        <dbReference type="PROSITE" id="PS50089"/>
    </source>
</evidence>
<evidence type="ECO:0000256" key="10">
    <source>
        <dbReference type="ARBA" id="ARBA00071236"/>
    </source>
</evidence>
<dbReference type="PROSITE" id="PS50010">
    <property type="entry name" value="DH_2"/>
    <property type="match status" value="1"/>
</dbReference>
<evidence type="ECO:0000256" key="11">
    <source>
        <dbReference type="ARBA" id="ARBA00076856"/>
    </source>
</evidence>
<dbReference type="InterPro" id="IPR035899">
    <property type="entry name" value="DBL_dom_sf"/>
</dbReference>
<keyword evidence="5 15" id="KW-0863">Zinc-finger</keyword>
<feature type="compositionally biased region" description="Low complexity" evidence="16">
    <location>
        <begin position="1077"/>
        <end position="1086"/>
    </location>
</feature>
<dbReference type="EC" id="2.3.2.27" evidence="2"/>
<keyword evidence="3" id="KW-0808">Transferase</keyword>
<keyword evidence="9" id="KW-0804">Transcription</keyword>
<comment type="catalytic activity">
    <reaction evidence="1">
        <text>S-ubiquitinyl-[E2 ubiquitin-conjugating enzyme]-L-cysteine + [acceptor protein]-L-lysine = [E2 ubiquitin-conjugating enzyme]-L-cysteine + N(6)-ubiquitinyl-[acceptor protein]-L-lysine.</text>
        <dbReference type="EC" id="2.3.2.27"/>
    </reaction>
</comment>
<dbReference type="SUPFAM" id="SSF48065">
    <property type="entry name" value="DBL homology domain (DH-domain)"/>
    <property type="match status" value="1"/>
</dbReference>
<name>A0A836JJ66_9HYME</name>
<accession>A0A836JJ66</accession>
<dbReference type="GO" id="GO:0008270">
    <property type="term" value="F:zinc ion binding"/>
    <property type="evidence" value="ECO:0007669"/>
    <property type="project" value="UniProtKB-KW"/>
</dbReference>
<feature type="compositionally biased region" description="Basic and acidic residues" evidence="16">
    <location>
        <begin position="1205"/>
        <end position="1218"/>
    </location>
</feature>
<evidence type="ECO:0000256" key="7">
    <source>
        <dbReference type="ARBA" id="ARBA00022833"/>
    </source>
</evidence>
<feature type="compositionally biased region" description="Basic and acidic residues" evidence="16">
    <location>
        <begin position="1049"/>
        <end position="1074"/>
    </location>
</feature>
<dbReference type="AlphaFoldDB" id="A0A836JJ66"/>
<feature type="compositionally biased region" description="Basic residues" evidence="16">
    <location>
        <begin position="1237"/>
        <end position="1246"/>
    </location>
</feature>
<evidence type="ECO:0000256" key="16">
    <source>
        <dbReference type="SAM" id="MobiDB-lite"/>
    </source>
</evidence>
<dbReference type="InterPro" id="IPR001849">
    <property type="entry name" value="PH_domain"/>
</dbReference>
<dbReference type="PROSITE" id="PS50003">
    <property type="entry name" value="PH_DOMAIN"/>
    <property type="match status" value="1"/>
</dbReference>
<dbReference type="FunFam" id="3.30.40.10:FF:000136">
    <property type="entry name" value="E3 ubiquitin-protein ligase Topors"/>
    <property type="match status" value="1"/>
</dbReference>
<feature type="compositionally biased region" description="Low complexity" evidence="16">
    <location>
        <begin position="897"/>
        <end position="915"/>
    </location>
</feature>
<evidence type="ECO:0000256" key="5">
    <source>
        <dbReference type="ARBA" id="ARBA00022771"/>
    </source>
</evidence>
<evidence type="ECO:0000256" key="9">
    <source>
        <dbReference type="ARBA" id="ARBA00023163"/>
    </source>
</evidence>
<dbReference type="GO" id="GO:0005634">
    <property type="term" value="C:nucleus"/>
    <property type="evidence" value="ECO:0007669"/>
    <property type="project" value="UniProtKB-ARBA"/>
</dbReference>